<sequence>MKKLQILLFLTVLFSGCAKAPSSYVKTFEKFCNSLENRNMNDIKKHSTESTAHIISAWMERKIESGNPLLRLVDENIEISGRKIQYNIQIVGDSLSSDGRYAKIWFTINDSAERYIADLVNINGEWKIDIPMIN</sequence>
<reference evidence="2 3" key="1">
    <citation type="journal article" date="2015" name="Genome Announc.">
        <title>Complete Genome Sequence of the Novel Leech Symbiont Mucinivorans hirudinis M3T.</title>
        <authorList>
            <person name="Nelson M.C."/>
            <person name="Bomar L."/>
            <person name="Graf J."/>
        </authorList>
    </citation>
    <scope>NUCLEOTIDE SEQUENCE [LARGE SCALE GENOMIC DNA]</scope>
    <source>
        <strain evidence="3">M3</strain>
    </source>
</reference>
<organism evidence="2 3">
    <name type="scientific">Mucinivorans hirudinis</name>
    <dbReference type="NCBI Taxonomy" id="1433126"/>
    <lineage>
        <taxon>Bacteria</taxon>
        <taxon>Pseudomonadati</taxon>
        <taxon>Bacteroidota</taxon>
        <taxon>Bacteroidia</taxon>
        <taxon>Bacteroidales</taxon>
        <taxon>Rikenellaceae</taxon>
        <taxon>Mucinivorans</taxon>
    </lineage>
</organism>
<dbReference type="KEGG" id="rbc:BN938_2385"/>
<dbReference type="STRING" id="1433126.BN938_2385"/>
<evidence type="ECO:0000313" key="2">
    <source>
        <dbReference type="EMBL" id="CDN32456.1"/>
    </source>
</evidence>
<accession>A0A060RA03</accession>
<feature type="signal peptide" evidence="1">
    <location>
        <begin position="1"/>
        <end position="20"/>
    </location>
</feature>
<feature type="chain" id="PRO_5001586408" description="DUF4878 domain-containing protein" evidence="1">
    <location>
        <begin position="21"/>
        <end position="134"/>
    </location>
</feature>
<proteinExistence type="predicted"/>
<dbReference type="EMBL" id="HG934468">
    <property type="protein sequence ID" value="CDN32456.1"/>
    <property type="molecule type" value="Genomic_DNA"/>
</dbReference>
<gene>
    <name evidence="2" type="ORF">BN938_2385</name>
</gene>
<protein>
    <recommendedName>
        <fullName evidence="4">DUF4878 domain-containing protein</fullName>
    </recommendedName>
</protein>
<dbReference type="AlphaFoldDB" id="A0A060RA03"/>
<evidence type="ECO:0000313" key="3">
    <source>
        <dbReference type="Proteomes" id="UP000027616"/>
    </source>
</evidence>
<evidence type="ECO:0000256" key="1">
    <source>
        <dbReference type="SAM" id="SignalP"/>
    </source>
</evidence>
<keyword evidence="1" id="KW-0732">Signal</keyword>
<dbReference type="PROSITE" id="PS51257">
    <property type="entry name" value="PROKAR_LIPOPROTEIN"/>
    <property type="match status" value="1"/>
</dbReference>
<dbReference type="Proteomes" id="UP000027616">
    <property type="component" value="Chromosome I"/>
</dbReference>
<name>A0A060RA03_9BACT</name>
<dbReference type="HOGENOM" id="CLU_1893853_0_0_10"/>
<keyword evidence="3" id="KW-1185">Reference proteome</keyword>
<evidence type="ECO:0008006" key="4">
    <source>
        <dbReference type="Google" id="ProtNLM"/>
    </source>
</evidence>